<evidence type="ECO:0000256" key="2">
    <source>
        <dbReference type="SAM" id="Phobius"/>
    </source>
</evidence>
<feature type="transmembrane region" description="Helical" evidence="2">
    <location>
        <begin position="82"/>
        <end position="100"/>
    </location>
</feature>
<evidence type="ECO:0000256" key="1">
    <source>
        <dbReference type="SAM" id="MobiDB-lite"/>
    </source>
</evidence>
<feature type="transmembrane region" description="Helical" evidence="2">
    <location>
        <begin position="120"/>
        <end position="137"/>
    </location>
</feature>
<dbReference type="AlphaFoldDB" id="A0A941EUN7"/>
<evidence type="ECO:0000313" key="3">
    <source>
        <dbReference type="EMBL" id="MBR7838457.1"/>
    </source>
</evidence>
<proteinExistence type="predicted"/>
<feature type="compositionally biased region" description="Basic and acidic residues" evidence="1">
    <location>
        <begin position="169"/>
        <end position="193"/>
    </location>
</feature>
<gene>
    <name evidence="3" type="ORF">KDL01_34645</name>
</gene>
<keyword evidence="2" id="KW-0812">Transmembrane</keyword>
<keyword evidence="2" id="KW-0472">Membrane</keyword>
<dbReference type="RefSeq" id="WP_212532914.1">
    <property type="nucleotide sequence ID" value="NZ_JAGSOG010000292.1"/>
</dbReference>
<protein>
    <submittedName>
        <fullName evidence="3">Uncharacterized protein</fullName>
    </submittedName>
</protein>
<sequence>MRSMLRMTRWMTGALLAVCGAIIAFWSVFLTWYGSREGTDIRIQDLFNQMTLQSSSTAGSILIPMAVAAVLVLAGVIVGWRWLWALAGLVTITAVYLWGLRQAQTVPGLHATLVGAGPPLAFSGGALMLLGSVVAASRRRKHVATGAEERRVSPEWTPNAATEVGRSGSHSEPRMDDPRMDEHGVRRDEHQHL</sequence>
<evidence type="ECO:0000313" key="4">
    <source>
        <dbReference type="Proteomes" id="UP000675781"/>
    </source>
</evidence>
<dbReference type="Proteomes" id="UP000675781">
    <property type="component" value="Unassembled WGS sequence"/>
</dbReference>
<comment type="caution">
    <text evidence="3">The sequence shown here is derived from an EMBL/GenBank/DDBJ whole genome shotgun (WGS) entry which is preliminary data.</text>
</comment>
<accession>A0A941EUN7</accession>
<name>A0A941EUN7_9ACTN</name>
<reference evidence="3" key="1">
    <citation type="submission" date="2021-04" db="EMBL/GenBank/DDBJ databases">
        <title>Genome based classification of Actinospica acidithermotolerans sp. nov., an actinobacterium isolated from an Indonesian hot spring.</title>
        <authorList>
            <person name="Kusuma A.B."/>
            <person name="Putra K.E."/>
            <person name="Nafisah S."/>
            <person name="Loh J."/>
            <person name="Nouioui I."/>
            <person name="Goodfellow M."/>
        </authorList>
    </citation>
    <scope>NUCLEOTIDE SEQUENCE</scope>
    <source>
        <strain evidence="3">CSCA 57</strain>
    </source>
</reference>
<feature type="transmembrane region" description="Helical" evidence="2">
    <location>
        <begin position="54"/>
        <end position="75"/>
    </location>
</feature>
<keyword evidence="2" id="KW-1133">Transmembrane helix</keyword>
<organism evidence="3 4">
    <name type="scientific">Actinospica durhamensis</name>
    <dbReference type="NCBI Taxonomy" id="1508375"/>
    <lineage>
        <taxon>Bacteria</taxon>
        <taxon>Bacillati</taxon>
        <taxon>Actinomycetota</taxon>
        <taxon>Actinomycetes</taxon>
        <taxon>Catenulisporales</taxon>
        <taxon>Actinospicaceae</taxon>
        <taxon>Actinospica</taxon>
    </lineage>
</organism>
<feature type="region of interest" description="Disordered" evidence="1">
    <location>
        <begin position="143"/>
        <end position="193"/>
    </location>
</feature>
<dbReference type="EMBL" id="JAGSOG010000292">
    <property type="protein sequence ID" value="MBR7838457.1"/>
    <property type="molecule type" value="Genomic_DNA"/>
</dbReference>
<keyword evidence="4" id="KW-1185">Reference proteome</keyword>